<protein>
    <submittedName>
        <fullName evidence="4">Bifunctional phosphoglucose/phosphomannose isomerase</fullName>
    </submittedName>
</protein>
<dbReference type="GO" id="GO:0097367">
    <property type="term" value="F:carbohydrate derivative binding"/>
    <property type="evidence" value="ECO:0007669"/>
    <property type="project" value="InterPro"/>
</dbReference>
<gene>
    <name evidence="4" type="ORF">GCM10007981_12500</name>
</gene>
<comment type="similarity">
    <text evidence="1">Belongs to the PGI/PMI family.</text>
</comment>
<dbReference type="Gene3D" id="3.40.50.10490">
    <property type="entry name" value="Glucose-6-phosphate isomerase like protein, domain 1"/>
    <property type="match status" value="2"/>
</dbReference>
<dbReference type="InterPro" id="IPR046348">
    <property type="entry name" value="SIS_dom_sf"/>
</dbReference>
<dbReference type="InterPro" id="IPR019490">
    <property type="entry name" value="Glu6P/Mann6P_isomerase_C"/>
</dbReference>
<comment type="caution">
    <text evidence="4">The sequence shown here is derived from an EMBL/GenBank/DDBJ whole genome shotgun (WGS) entry which is preliminary data.</text>
</comment>
<reference evidence="4" key="1">
    <citation type="journal article" date="2014" name="Int. J. Syst. Evol. Microbiol.">
        <title>Complete genome sequence of Corynebacterium casei LMG S-19264T (=DSM 44701T), isolated from a smear-ripened cheese.</title>
        <authorList>
            <consortium name="US DOE Joint Genome Institute (JGI-PGF)"/>
            <person name="Walter F."/>
            <person name="Albersmeier A."/>
            <person name="Kalinowski J."/>
            <person name="Ruckert C."/>
        </authorList>
    </citation>
    <scope>NUCLEOTIDE SEQUENCE</scope>
    <source>
        <strain evidence="4">JCM 10088</strain>
    </source>
</reference>
<sequence>MNPLDYRQWPTTSKSIYGSIKLGPIPRPSSILITGMGGSGIVGDVLRDYLGGRIPIHVVKDLTVPDWVDASTLTIAISYSGNTSETICSSLRARERGSAVIGVTTGGIMASEFRRLGIQVVQVPTATAPRFGFPQLLYAALSIIDDAVGVNGKEVEESIAAQEEALRDVSLAEYVGEQLLGAVPYIFIDSRVQGVAVRFKNDLNENAKTPAIVAPIPEADHNDIVTLMMRHSVKHVLIKAGPNPVMEAVESVFADFSADPVKLELKGDGLLAKELYGITLLGMATLHMAEKLGVDPVRTDPIDLLKKRLGRLC</sequence>
<dbReference type="Proteomes" id="UP000610960">
    <property type="component" value="Unassembled WGS sequence"/>
</dbReference>
<dbReference type="OrthoDB" id="10151at2157"/>
<keyword evidence="2 4" id="KW-0413">Isomerase</keyword>
<dbReference type="Pfam" id="PF10432">
    <property type="entry name" value="bact-PGI_C"/>
    <property type="match status" value="1"/>
</dbReference>
<dbReference type="RefSeq" id="WP_188596577.1">
    <property type="nucleotide sequence ID" value="NZ_BMNL01000003.1"/>
</dbReference>
<name>A0A830GUZ7_9CREN</name>
<keyword evidence="5" id="KW-1185">Reference proteome</keyword>
<evidence type="ECO:0000259" key="3">
    <source>
        <dbReference type="PROSITE" id="PS51464"/>
    </source>
</evidence>
<accession>A0A830GUZ7</accession>
<dbReference type="Pfam" id="PF01380">
    <property type="entry name" value="SIS"/>
    <property type="match status" value="1"/>
</dbReference>
<dbReference type="AlphaFoldDB" id="A0A830GUZ7"/>
<dbReference type="SUPFAM" id="SSF53697">
    <property type="entry name" value="SIS domain"/>
    <property type="match status" value="1"/>
</dbReference>
<dbReference type="CDD" id="cd05637">
    <property type="entry name" value="SIS_PGI_PMI_2"/>
    <property type="match status" value="1"/>
</dbReference>
<dbReference type="GO" id="GO:0004347">
    <property type="term" value="F:glucose-6-phosphate isomerase activity"/>
    <property type="evidence" value="ECO:0007669"/>
    <property type="project" value="InterPro"/>
</dbReference>
<dbReference type="GO" id="GO:1901135">
    <property type="term" value="P:carbohydrate derivative metabolic process"/>
    <property type="evidence" value="ECO:0007669"/>
    <property type="project" value="InterPro"/>
</dbReference>
<dbReference type="PROSITE" id="PS51464">
    <property type="entry name" value="SIS"/>
    <property type="match status" value="1"/>
</dbReference>
<evidence type="ECO:0000313" key="4">
    <source>
        <dbReference type="EMBL" id="GGP21290.1"/>
    </source>
</evidence>
<proteinExistence type="inferred from homology"/>
<dbReference type="InterPro" id="IPR035484">
    <property type="entry name" value="SIS_PGI/PMI_1"/>
</dbReference>
<evidence type="ECO:0000256" key="1">
    <source>
        <dbReference type="ARBA" id="ARBA00010523"/>
    </source>
</evidence>
<dbReference type="InterPro" id="IPR001347">
    <property type="entry name" value="SIS_dom"/>
</dbReference>
<reference evidence="4" key="2">
    <citation type="submission" date="2020-09" db="EMBL/GenBank/DDBJ databases">
        <authorList>
            <person name="Sun Q."/>
            <person name="Ohkuma M."/>
        </authorList>
    </citation>
    <scope>NUCLEOTIDE SEQUENCE</scope>
    <source>
        <strain evidence="4">JCM 10088</strain>
    </source>
</reference>
<dbReference type="GO" id="GO:0004476">
    <property type="term" value="F:mannose-6-phosphate isomerase activity"/>
    <property type="evidence" value="ECO:0007669"/>
    <property type="project" value="InterPro"/>
</dbReference>
<evidence type="ECO:0000313" key="5">
    <source>
        <dbReference type="Proteomes" id="UP000610960"/>
    </source>
</evidence>
<feature type="domain" description="SIS" evidence="3">
    <location>
        <begin position="16"/>
        <end position="153"/>
    </location>
</feature>
<evidence type="ECO:0000256" key="2">
    <source>
        <dbReference type="ARBA" id="ARBA00023235"/>
    </source>
</evidence>
<dbReference type="GO" id="GO:0005975">
    <property type="term" value="P:carbohydrate metabolic process"/>
    <property type="evidence" value="ECO:0007669"/>
    <property type="project" value="InterPro"/>
</dbReference>
<dbReference type="EMBL" id="BMNL01000003">
    <property type="protein sequence ID" value="GGP21290.1"/>
    <property type="molecule type" value="Genomic_DNA"/>
</dbReference>
<organism evidence="4 5">
    <name type="scientific">Thermocladium modestius</name>
    <dbReference type="NCBI Taxonomy" id="62609"/>
    <lineage>
        <taxon>Archaea</taxon>
        <taxon>Thermoproteota</taxon>
        <taxon>Thermoprotei</taxon>
        <taxon>Thermoproteales</taxon>
        <taxon>Thermoproteaceae</taxon>
        <taxon>Thermocladium</taxon>
    </lineage>
</organism>
<dbReference type="CDD" id="cd05017">
    <property type="entry name" value="SIS_PGI_PMI_1"/>
    <property type="match status" value="1"/>
</dbReference>